<dbReference type="Gene3D" id="3.40.50.880">
    <property type="match status" value="1"/>
</dbReference>
<dbReference type="PRINTS" id="PR00097">
    <property type="entry name" value="ANTSNTHASEII"/>
</dbReference>
<evidence type="ECO:0000313" key="10">
    <source>
        <dbReference type="EMBL" id="AII14299.1"/>
    </source>
</evidence>
<feature type="active site" evidence="8">
    <location>
        <position position="353"/>
    </location>
</feature>
<comment type="catalytic activity">
    <reaction evidence="8">
        <text>L-glutamine + H2O = L-glutamate + NH4(+)</text>
        <dbReference type="Rhea" id="RHEA:15889"/>
        <dbReference type="ChEBI" id="CHEBI:15377"/>
        <dbReference type="ChEBI" id="CHEBI:28938"/>
        <dbReference type="ChEBI" id="CHEBI:29985"/>
        <dbReference type="ChEBI" id="CHEBI:58359"/>
    </reaction>
</comment>
<feature type="binding site" evidence="8">
    <location>
        <position position="269"/>
    </location>
    <ligand>
        <name>L-glutamine</name>
        <dbReference type="ChEBI" id="CHEBI:58359"/>
    </ligand>
</feature>
<dbReference type="InterPro" id="IPR006274">
    <property type="entry name" value="CarbamoylP_synth_ssu"/>
</dbReference>
<dbReference type="GO" id="GO:0005524">
    <property type="term" value="F:ATP binding"/>
    <property type="evidence" value="ECO:0007669"/>
    <property type="project" value="UniProtKB-UniRule"/>
</dbReference>
<comment type="function">
    <text evidence="8">Small subunit of the glutamine-dependent carbamoyl phosphate synthetase (CPSase). CPSase catalyzes the formation of carbamoyl phosphate from the ammonia moiety of glutamine, carbonate, and phosphate donated by ATP, constituting the first step of 2 biosynthetic pathways, one leading to arginine and/or urea and the other to pyrimidine nucleotides. The small subunit (glutamine amidotransferase) binds and cleaves glutamine to supply the large subunit with the substrate ammonia.</text>
</comment>
<dbReference type="InterPro" id="IPR017926">
    <property type="entry name" value="GATASE"/>
</dbReference>
<feature type="region of interest" description="CPSase" evidence="8">
    <location>
        <begin position="1"/>
        <end position="187"/>
    </location>
</feature>
<dbReference type="GO" id="GO:0006541">
    <property type="term" value="P:glutamine metabolic process"/>
    <property type="evidence" value="ECO:0007669"/>
    <property type="project" value="InterPro"/>
</dbReference>
<dbReference type="InterPro" id="IPR002474">
    <property type="entry name" value="CarbamoylP_synth_ssu_N"/>
</dbReference>
<dbReference type="SUPFAM" id="SSF52317">
    <property type="entry name" value="Class I glutamine amidotransferase-like"/>
    <property type="match status" value="1"/>
</dbReference>
<feature type="domain" description="Carbamoyl-phosphate synthase small subunit N-terminal" evidence="9">
    <location>
        <begin position="1"/>
        <end position="131"/>
    </location>
</feature>
<keyword evidence="8" id="KW-0028">Amino-acid biosynthesis</keyword>
<evidence type="ECO:0000259" key="9">
    <source>
        <dbReference type="SMART" id="SM01097"/>
    </source>
</evidence>
<dbReference type="STRING" id="1244531.CIG2463D_0434"/>
<dbReference type="Pfam" id="PF00988">
    <property type="entry name" value="CPSase_sm_chain"/>
    <property type="match status" value="1"/>
</dbReference>
<evidence type="ECO:0000256" key="5">
    <source>
        <dbReference type="ARBA" id="ARBA00022840"/>
    </source>
</evidence>
<feature type="binding site" evidence="8">
    <location>
        <position position="240"/>
    </location>
    <ligand>
        <name>L-glutamine</name>
        <dbReference type="ChEBI" id="CHEBI:58359"/>
    </ligand>
</feature>
<comment type="subunit">
    <text evidence="8">Composed of two chains; the small (or glutamine) chain promotes the hydrolysis of glutamine to ammonia, which is used by the large (or ammonia) chain to synthesize carbamoyl phosphate. Tetramer of heterodimers (alpha,beta)4.</text>
</comment>
<comment type="catalytic activity">
    <reaction evidence="7 8">
        <text>hydrogencarbonate + L-glutamine + 2 ATP + H2O = carbamoyl phosphate + L-glutamate + 2 ADP + phosphate + 2 H(+)</text>
        <dbReference type="Rhea" id="RHEA:18633"/>
        <dbReference type="ChEBI" id="CHEBI:15377"/>
        <dbReference type="ChEBI" id="CHEBI:15378"/>
        <dbReference type="ChEBI" id="CHEBI:17544"/>
        <dbReference type="ChEBI" id="CHEBI:29985"/>
        <dbReference type="ChEBI" id="CHEBI:30616"/>
        <dbReference type="ChEBI" id="CHEBI:43474"/>
        <dbReference type="ChEBI" id="CHEBI:58228"/>
        <dbReference type="ChEBI" id="CHEBI:58359"/>
        <dbReference type="ChEBI" id="CHEBI:456216"/>
        <dbReference type="EC" id="6.3.5.5"/>
    </reaction>
</comment>
<dbReference type="PRINTS" id="PR00099">
    <property type="entry name" value="CPSGATASE"/>
</dbReference>
<feature type="active site" evidence="8">
    <location>
        <position position="351"/>
    </location>
</feature>
<dbReference type="HOGENOM" id="CLU_035901_2_1_7"/>
<dbReference type="InterPro" id="IPR036480">
    <property type="entry name" value="CarbP_synth_ssu_N_sf"/>
</dbReference>
<dbReference type="EMBL" id="CP009043">
    <property type="protein sequence ID" value="AII14299.1"/>
    <property type="molecule type" value="Genomic_DNA"/>
</dbReference>
<dbReference type="SUPFAM" id="SSF52021">
    <property type="entry name" value="Carbamoyl phosphate synthetase, small subunit N-terminal domain"/>
    <property type="match status" value="1"/>
</dbReference>
<feature type="active site" description="Nucleophile" evidence="8">
    <location>
        <position position="268"/>
    </location>
</feature>
<evidence type="ECO:0000256" key="6">
    <source>
        <dbReference type="ARBA" id="ARBA00022962"/>
    </source>
</evidence>
<organism evidence="10 11">
    <name type="scientific">Campylobacter iguaniorum</name>
    <dbReference type="NCBI Taxonomy" id="1244531"/>
    <lineage>
        <taxon>Bacteria</taxon>
        <taxon>Pseudomonadati</taxon>
        <taxon>Campylobacterota</taxon>
        <taxon>Epsilonproteobacteria</taxon>
        <taxon>Campylobacterales</taxon>
        <taxon>Campylobacteraceae</taxon>
        <taxon>Campylobacter</taxon>
    </lineage>
</organism>
<dbReference type="Proteomes" id="UP000028486">
    <property type="component" value="Chromosome"/>
</dbReference>
<dbReference type="eggNOG" id="COG0505">
    <property type="taxonomic scope" value="Bacteria"/>
</dbReference>
<evidence type="ECO:0000256" key="3">
    <source>
        <dbReference type="ARBA" id="ARBA00022598"/>
    </source>
</evidence>
<dbReference type="InterPro" id="IPR035686">
    <property type="entry name" value="CPSase_GATase1"/>
</dbReference>
<evidence type="ECO:0000256" key="7">
    <source>
        <dbReference type="ARBA" id="ARBA00048816"/>
    </source>
</evidence>
<feature type="binding site" evidence="8">
    <location>
        <position position="313"/>
    </location>
    <ligand>
        <name>L-glutamine</name>
        <dbReference type="ChEBI" id="CHEBI:58359"/>
    </ligand>
</feature>
<evidence type="ECO:0000256" key="8">
    <source>
        <dbReference type="HAMAP-Rule" id="MF_01209"/>
    </source>
</evidence>
<keyword evidence="6 8" id="KW-0315">Glutamine amidotransferase</keyword>
<feature type="binding site" evidence="8">
    <location>
        <position position="242"/>
    </location>
    <ligand>
        <name>L-glutamine</name>
        <dbReference type="ChEBI" id="CHEBI:58359"/>
    </ligand>
</feature>
<comment type="pathway">
    <text evidence="1 8">Amino-acid biosynthesis; L-arginine biosynthesis; carbamoyl phosphate from bicarbonate: step 1/1.</text>
</comment>
<dbReference type="InterPro" id="IPR050472">
    <property type="entry name" value="Anth_synth/Amidotransfase"/>
</dbReference>
<proteinExistence type="inferred from homology"/>
<sequence length="372" mass="42073">MKAYIYLENGVYLEAKAFGKSGSAFGELVFNTSLTGYEEIITDPSYAGQFIVFTMPEIGIVGINDDDQESAKIHASGIFIRNFNENPSNFRSQKSLEQFFYDQGKFGVYDIDTRYLTKMLRDSGNMRVFVSTEISDKEVLKHELENSAKIEEINYVSIVSTRKPYNHEKNSWKPEKMSYGNVKSIGKKVAVIDYGVKRNILNELCEAGLEVEIYPHDVKAEFLIDKFKKGEINGVFLSNGPGEPRMLVNEINEIKKLIAADIPMFGICLGHQLLSNAYGYETYKLKFGQHGANHPVLNLETKSVEITAQNHNYNVPESICEVATVTHRNLFDNTIEGVRYHGGKVFSVQHHPEASSGPNESKYIFKKFIEIL</sequence>
<dbReference type="NCBIfam" id="TIGR01368">
    <property type="entry name" value="CPSaseIIsmall"/>
    <property type="match status" value="1"/>
</dbReference>
<dbReference type="PROSITE" id="PS51273">
    <property type="entry name" value="GATASE_TYPE_1"/>
    <property type="match status" value="1"/>
</dbReference>
<dbReference type="GO" id="GO:0004359">
    <property type="term" value="F:glutaminase activity"/>
    <property type="evidence" value="ECO:0007669"/>
    <property type="project" value="RHEA"/>
</dbReference>
<dbReference type="HAMAP" id="MF_01209">
    <property type="entry name" value="CPSase_S_chain"/>
    <property type="match status" value="1"/>
</dbReference>
<comment type="pathway">
    <text evidence="8">Pyrimidine metabolism; UMP biosynthesis via de novo pathway; (S)-dihydroorotate from bicarbonate: step 1/3.</text>
</comment>
<dbReference type="PRINTS" id="PR00096">
    <property type="entry name" value="GATASE"/>
</dbReference>
<dbReference type="KEGG" id="caj:CIG1485E_0433"/>
<keyword evidence="3 8" id="KW-0436">Ligase</keyword>
<reference evidence="11" key="1">
    <citation type="journal article" date="2014" name="Genome Announc.">
        <title>Complete Genome Sequence of Campylobacter iguaniorum Strain 1485ET, Isolated from a Bearded Dragon (Pogona vitticeps).</title>
        <authorList>
            <person name="Gilbert M.J."/>
            <person name="Miller W.G."/>
            <person name="Yee E."/>
            <person name="Kik M."/>
            <person name="Wagenaar J.A."/>
            <person name="Duim B."/>
        </authorList>
    </citation>
    <scope>NUCLEOTIDE SEQUENCE [LARGE SCALE GENOMIC DNA]</scope>
    <source>
        <strain evidence="11">1485E</strain>
    </source>
</reference>
<keyword evidence="8" id="KW-0665">Pyrimidine biosynthesis</keyword>
<dbReference type="PATRIC" id="fig|1244531.5.peg.441"/>
<dbReference type="CDD" id="cd01744">
    <property type="entry name" value="GATase1_CPSase"/>
    <property type="match status" value="1"/>
</dbReference>
<dbReference type="EC" id="6.3.5.5" evidence="8"/>
<evidence type="ECO:0000256" key="2">
    <source>
        <dbReference type="ARBA" id="ARBA00007800"/>
    </source>
</evidence>
<name>A0A076FEM5_9BACT</name>
<comment type="caution">
    <text evidence="8">Lacks conserved residue(s) required for the propagation of feature annotation.</text>
</comment>
<dbReference type="Pfam" id="PF00117">
    <property type="entry name" value="GATase"/>
    <property type="match status" value="1"/>
</dbReference>
<accession>A0A076FEM5</accession>
<feature type="binding site" evidence="8">
    <location>
        <position position="310"/>
    </location>
    <ligand>
        <name>L-glutamine</name>
        <dbReference type="ChEBI" id="CHEBI:58359"/>
    </ligand>
</feature>
<evidence type="ECO:0000256" key="4">
    <source>
        <dbReference type="ARBA" id="ARBA00022741"/>
    </source>
</evidence>
<comment type="similarity">
    <text evidence="2 8">Belongs to the CarA family.</text>
</comment>
<evidence type="ECO:0000313" key="11">
    <source>
        <dbReference type="Proteomes" id="UP000028486"/>
    </source>
</evidence>
<dbReference type="PANTHER" id="PTHR43418">
    <property type="entry name" value="MULTIFUNCTIONAL TRYPTOPHAN BIOSYNTHESIS PROTEIN-RELATED"/>
    <property type="match status" value="1"/>
</dbReference>
<dbReference type="SMART" id="SM01097">
    <property type="entry name" value="CPSase_sm_chain"/>
    <property type="match status" value="1"/>
</dbReference>
<evidence type="ECO:0000256" key="1">
    <source>
        <dbReference type="ARBA" id="ARBA00005077"/>
    </source>
</evidence>
<keyword evidence="11" id="KW-1185">Reference proteome</keyword>
<dbReference type="RefSeq" id="WP_038453231.1">
    <property type="nucleotide sequence ID" value="NZ_CP009043.1"/>
</dbReference>
<keyword evidence="5 8" id="KW-0067">ATP-binding</keyword>
<keyword evidence="4 8" id="KW-0547">Nucleotide-binding</keyword>
<gene>
    <name evidence="8 10" type="primary">carA</name>
    <name evidence="10" type="ORF">CIG1485E_0433</name>
</gene>
<dbReference type="AlphaFoldDB" id="A0A076FEM5"/>
<dbReference type="OrthoDB" id="9804328at2"/>
<dbReference type="GO" id="GO:0006207">
    <property type="term" value="P:'de novo' pyrimidine nucleobase biosynthetic process"/>
    <property type="evidence" value="ECO:0007669"/>
    <property type="project" value="InterPro"/>
</dbReference>
<dbReference type="NCBIfam" id="NF009475">
    <property type="entry name" value="PRK12838.1"/>
    <property type="match status" value="1"/>
</dbReference>
<feature type="binding site" evidence="8">
    <location>
        <position position="272"/>
    </location>
    <ligand>
        <name>L-glutamine</name>
        <dbReference type="ChEBI" id="CHEBI:58359"/>
    </ligand>
</feature>
<dbReference type="Gene3D" id="3.50.30.20">
    <property type="entry name" value="Carbamoyl-phosphate synthase small subunit, N-terminal domain"/>
    <property type="match status" value="1"/>
</dbReference>
<feature type="binding site" evidence="8">
    <location>
        <position position="45"/>
    </location>
    <ligand>
        <name>L-glutamine</name>
        <dbReference type="ChEBI" id="CHEBI:58359"/>
    </ligand>
</feature>
<dbReference type="PANTHER" id="PTHR43418:SF7">
    <property type="entry name" value="CARBAMOYL-PHOSPHATE SYNTHASE SMALL CHAIN"/>
    <property type="match status" value="1"/>
</dbReference>
<dbReference type="GO" id="GO:0044205">
    <property type="term" value="P:'de novo' UMP biosynthetic process"/>
    <property type="evidence" value="ECO:0007669"/>
    <property type="project" value="UniProtKB-UniRule"/>
</dbReference>
<keyword evidence="8" id="KW-0055">Arginine biosynthesis</keyword>
<protein>
    <recommendedName>
        <fullName evidence="8">Carbamoyl phosphate synthase small chain</fullName>
        <ecNumber evidence="8">6.3.5.5</ecNumber>
    </recommendedName>
    <alternativeName>
        <fullName evidence="8">Carbamoyl phosphate synthetase glutamine chain</fullName>
    </alternativeName>
</protein>
<dbReference type="GO" id="GO:0004088">
    <property type="term" value="F:carbamoyl-phosphate synthase (glutamine-hydrolyzing) activity"/>
    <property type="evidence" value="ECO:0007669"/>
    <property type="project" value="UniProtKB-UniRule"/>
</dbReference>
<dbReference type="GO" id="GO:0006526">
    <property type="term" value="P:L-arginine biosynthetic process"/>
    <property type="evidence" value="ECO:0007669"/>
    <property type="project" value="UniProtKB-UniRule"/>
</dbReference>
<dbReference type="UniPathway" id="UPA00068">
    <property type="reaction ID" value="UER00171"/>
</dbReference>
<dbReference type="UniPathway" id="UPA00070">
    <property type="reaction ID" value="UER00115"/>
</dbReference>
<dbReference type="InterPro" id="IPR029062">
    <property type="entry name" value="Class_I_gatase-like"/>
</dbReference>